<evidence type="ECO:0000313" key="6">
    <source>
        <dbReference type="EMBL" id="KAL3790814.1"/>
    </source>
</evidence>
<feature type="region of interest" description="Disordered" evidence="3">
    <location>
        <begin position="1"/>
        <end position="24"/>
    </location>
</feature>
<evidence type="ECO:0008006" key="8">
    <source>
        <dbReference type="Google" id="ProtNLM"/>
    </source>
</evidence>
<dbReference type="PROSITE" id="PS50102">
    <property type="entry name" value="RRM"/>
    <property type="match status" value="1"/>
</dbReference>
<dbReference type="InterPro" id="IPR035979">
    <property type="entry name" value="RBD_domain_sf"/>
</dbReference>
<dbReference type="InterPro" id="IPR039539">
    <property type="entry name" value="Ras_GTPase_bind_prot"/>
</dbReference>
<protein>
    <recommendedName>
        <fullName evidence="8">NTF2 domain-containing protein</fullName>
    </recommendedName>
</protein>
<evidence type="ECO:0000256" key="1">
    <source>
        <dbReference type="ARBA" id="ARBA00022884"/>
    </source>
</evidence>
<dbReference type="CDD" id="cd00590">
    <property type="entry name" value="RRM_SF"/>
    <property type="match status" value="1"/>
</dbReference>
<dbReference type="EMBL" id="JABMIG020000122">
    <property type="protein sequence ID" value="KAL3790814.1"/>
    <property type="molecule type" value="Genomic_DNA"/>
</dbReference>
<feature type="region of interest" description="Disordered" evidence="3">
    <location>
        <begin position="282"/>
        <end position="445"/>
    </location>
</feature>
<dbReference type="AlphaFoldDB" id="A0ABD3PT98"/>
<evidence type="ECO:0000256" key="3">
    <source>
        <dbReference type="SAM" id="MobiDB-lite"/>
    </source>
</evidence>
<evidence type="ECO:0000259" key="5">
    <source>
        <dbReference type="PROSITE" id="PS50177"/>
    </source>
</evidence>
<feature type="compositionally biased region" description="Low complexity" evidence="3">
    <location>
        <begin position="424"/>
        <end position="438"/>
    </location>
</feature>
<evidence type="ECO:0000313" key="7">
    <source>
        <dbReference type="Proteomes" id="UP001516023"/>
    </source>
</evidence>
<gene>
    <name evidence="6" type="ORF">HJC23_004715</name>
</gene>
<sequence length="573" mass="60759">MSSEPSPSATPTPQAASSSGPSPEKIGKSFIKTYYKTLLTSPSQLIRFYQPDSTISRGMQPSSPTSPCSYADALSGPDPGERVRKAFFEWAGSGVDLHDDSHDAAASSSDALLRIDFERGAIDAQESLGGGILLVVTGHMYLPFRTGKPTGFVHTFFLNNAAARGKKKQFYVMNDILRFLEDDEDAAVDAAQDVGVVGGGGEGVNGGMQPAVQMEGAGSSAAVVAPLEPEDVPQPVVIETEPEIEEEPVQIPVEITDYVDEAIDYDAPAAEEEKIEIVQNLEEEPSLIEDEPAAEEEKIDLTGTADSPIDSPAASPNSDNAKRGKRNRRKKGGKSSRSNSPSDKEDEPTPDATANKEDTTEKPKTPGSWASLVATGQPKKTDDGKKGGGRRSSPKSRPQDKPVAAVASSNHDSKPPPQDRKESTPASSVTAAAAAPSAQRTPEATLFIRNVPDATKESEIRSLFEPFTALTGNKILGITLNPNRGFCFVDFDGVPAVDAVVSEAEKSLVKEARTGRKVSSSFMVHGRVLDVERKVKGDANKQPGGSGGYNRRSSRGRSGMRRSPPRGGGGGNR</sequence>
<keyword evidence="1 2" id="KW-0694">RNA-binding</keyword>
<dbReference type="Pfam" id="PF00076">
    <property type="entry name" value="RRM_1"/>
    <property type="match status" value="1"/>
</dbReference>
<reference evidence="6 7" key="1">
    <citation type="journal article" date="2020" name="G3 (Bethesda)">
        <title>Improved Reference Genome for Cyclotella cryptica CCMP332, a Model for Cell Wall Morphogenesis, Salinity Adaptation, and Lipid Production in Diatoms (Bacillariophyta).</title>
        <authorList>
            <person name="Roberts W.R."/>
            <person name="Downey K.M."/>
            <person name="Ruck E.C."/>
            <person name="Traller J.C."/>
            <person name="Alverson A.J."/>
        </authorList>
    </citation>
    <scope>NUCLEOTIDE SEQUENCE [LARGE SCALE GENOMIC DNA]</scope>
    <source>
        <strain evidence="6 7">CCMP332</strain>
    </source>
</reference>
<dbReference type="GO" id="GO:0003723">
    <property type="term" value="F:RNA binding"/>
    <property type="evidence" value="ECO:0007669"/>
    <property type="project" value="UniProtKB-UniRule"/>
</dbReference>
<evidence type="ECO:0000256" key="2">
    <source>
        <dbReference type="PROSITE-ProRule" id="PRU00176"/>
    </source>
</evidence>
<dbReference type="GO" id="GO:0005737">
    <property type="term" value="C:cytoplasm"/>
    <property type="evidence" value="ECO:0007669"/>
    <property type="project" value="UniProtKB-ARBA"/>
</dbReference>
<dbReference type="Pfam" id="PF02136">
    <property type="entry name" value="NTF2"/>
    <property type="match status" value="1"/>
</dbReference>
<dbReference type="InterPro" id="IPR032710">
    <property type="entry name" value="NTF2-like_dom_sf"/>
</dbReference>
<feature type="compositionally biased region" description="Basic and acidic residues" evidence="3">
    <location>
        <begin position="411"/>
        <end position="423"/>
    </location>
</feature>
<feature type="compositionally biased region" description="Polar residues" evidence="3">
    <location>
        <begin position="54"/>
        <end position="68"/>
    </location>
</feature>
<dbReference type="InterPro" id="IPR018222">
    <property type="entry name" value="Nuclear_transport_factor_2_euk"/>
</dbReference>
<feature type="domain" description="RRM" evidence="4">
    <location>
        <begin position="444"/>
        <end position="536"/>
    </location>
</feature>
<dbReference type="Gene3D" id="3.30.70.330">
    <property type="match status" value="1"/>
</dbReference>
<feature type="domain" description="NTF2" evidence="5">
    <location>
        <begin position="26"/>
        <end position="179"/>
    </location>
</feature>
<comment type="caution">
    <text evidence="6">The sequence shown here is derived from an EMBL/GenBank/DDBJ whole genome shotgun (WGS) entry which is preliminary data.</text>
</comment>
<name>A0ABD3PT98_9STRA</name>
<dbReference type="SUPFAM" id="SSF54427">
    <property type="entry name" value="NTF2-like"/>
    <property type="match status" value="1"/>
</dbReference>
<dbReference type="PANTHER" id="PTHR10693:SF20">
    <property type="entry name" value="AT27578P"/>
    <property type="match status" value="1"/>
</dbReference>
<dbReference type="InterPro" id="IPR012677">
    <property type="entry name" value="Nucleotide-bd_a/b_plait_sf"/>
</dbReference>
<feature type="compositionally biased region" description="Basic and acidic residues" evidence="3">
    <location>
        <begin position="354"/>
        <end position="364"/>
    </location>
</feature>
<keyword evidence="7" id="KW-1185">Reference proteome</keyword>
<proteinExistence type="predicted"/>
<dbReference type="InterPro" id="IPR000504">
    <property type="entry name" value="RRM_dom"/>
</dbReference>
<organism evidence="6 7">
    <name type="scientific">Cyclotella cryptica</name>
    <dbReference type="NCBI Taxonomy" id="29204"/>
    <lineage>
        <taxon>Eukaryota</taxon>
        <taxon>Sar</taxon>
        <taxon>Stramenopiles</taxon>
        <taxon>Ochrophyta</taxon>
        <taxon>Bacillariophyta</taxon>
        <taxon>Coscinodiscophyceae</taxon>
        <taxon>Thalassiosirophycidae</taxon>
        <taxon>Stephanodiscales</taxon>
        <taxon>Stephanodiscaceae</taxon>
        <taxon>Cyclotella</taxon>
    </lineage>
</organism>
<dbReference type="InterPro" id="IPR002075">
    <property type="entry name" value="NTF2_dom"/>
</dbReference>
<feature type="region of interest" description="Disordered" evidence="3">
    <location>
        <begin position="532"/>
        <end position="573"/>
    </location>
</feature>
<feature type="compositionally biased region" description="Basic residues" evidence="3">
    <location>
        <begin position="323"/>
        <end position="334"/>
    </location>
</feature>
<dbReference type="PANTHER" id="PTHR10693">
    <property type="entry name" value="RAS GTPASE-ACTIVATING PROTEIN-BINDING PROTEIN"/>
    <property type="match status" value="1"/>
</dbReference>
<accession>A0ABD3PT98</accession>
<dbReference type="SMART" id="SM00360">
    <property type="entry name" value="RRM"/>
    <property type="match status" value="1"/>
</dbReference>
<feature type="compositionally biased region" description="Basic residues" evidence="3">
    <location>
        <begin position="552"/>
        <end position="564"/>
    </location>
</feature>
<dbReference type="Proteomes" id="UP001516023">
    <property type="component" value="Unassembled WGS sequence"/>
</dbReference>
<feature type="region of interest" description="Disordered" evidence="3">
    <location>
        <begin position="54"/>
        <end position="76"/>
    </location>
</feature>
<dbReference type="PROSITE" id="PS50177">
    <property type="entry name" value="NTF2_DOMAIN"/>
    <property type="match status" value="1"/>
</dbReference>
<dbReference type="SUPFAM" id="SSF54928">
    <property type="entry name" value="RNA-binding domain, RBD"/>
    <property type="match status" value="1"/>
</dbReference>
<feature type="compositionally biased region" description="Acidic residues" evidence="3">
    <location>
        <begin position="282"/>
        <end position="294"/>
    </location>
</feature>
<dbReference type="Gene3D" id="3.10.450.50">
    <property type="match status" value="1"/>
</dbReference>
<evidence type="ECO:0000259" key="4">
    <source>
        <dbReference type="PROSITE" id="PS50102"/>
    </source>
</evidence>